<dbReference type="SUPFAM" id="SSF52540">
    <property type="entry name" value="P-loop containing nucleoside triphosphate hydrolases"/>
    <property type="match status" value="1"/>
</dbReference>
<dbReference type="PANTHER" id="PTHR33463">
    <property type="entry name" value="NB-ARC DOMAIN-CONTAINING PROTEIN-RELATED"/>
    <property type="match status" value="1"/>
</dbReference>
<evidence type="ECO:0000313" key="5">
    <source>
        <dbReference type="EMBL" id="KAF3453632.1"/>
    </source>
</evidence>
<evidence type="ECO:0000313" key="6">
    <source>
        <dbReference type="Proteomes" id="UP000796880"/>
    </source>
</evidence>
<keyword evidence="6" id="KW-1185">Reference proteome</keyword>
<accession>A0A8K0HIW5</accession>
<dbReference type="SMART" id="SM00382">
    <property type="entry name" value="AAA"/>
    <property type="match status" value="1"/>
</dbReference>
<dbReference type="OrthoDB" id="664960at2759"/>
<keyword evidence="3" id="KW-0067">ATP-binding</keyword>
<dbReference type="AlphaFoldDB" id="A0A8K0HIW5"/>
<dbReference type="GO" id="GO:0043531">
    <property type="term" value="F:ADP binding"/>
    <property type="evidence" value="ECO:0007669"/>
    <property type="project" value="InterPro"/>
</dbReference>
<dbReference type="InterPro" id="IPR003593">
    <property type="entry name" value="AAA+_ATPase"/>
</dbReference>
<feature type="domain" description="AAA+ ATPase" evidence="4">
    <location>
        <begin position="178"/>
        <end position="328"/>
    </location>
</feature>
<evidence type="ECO:0000256" key="1">
    <source>
        <dbReference type="ARBA" id="ARBA00022741"/>
    </source>
</evidence>
<proteinExistence type="predicted"/>
<dbReference type="Pfam" id="PF00931">
    <property type="entry name" value="NB-ARC"/>
    <property type="match status" value="1"/>
</dbReference>
<dbReference type="EMBL" id="VOIH02000002">
    <property type="protein sequence ID" value="KAF3453632.1"/>
    <property type="molecule type" value="Genomic_DNA"/>
</dbReference>
<dbReference type="Proteomes" id="UP000796880">
    <property type="component" value="Unassembled WGS sequence"/>
</dbReference>
<reference evidence="5" key="1">
    <citation type="submission" date="2020-03" db="EMBL/GenBank/DDBJ databases">
        <title>A high-quality chromosome-level genome assembly of a woody plant with both climbing and erect habits, Rhamnella rubrinervis.</title>
        <authorList>
            <person name="Lu Z."/>
            <person name="Yang Y."/>
            <person name="Zhu X."/>
            <person name="Sun Y."/>
        </authorList>
    </citation>
    <scope>NUCLEOTIDE SEQUENCE</scope>
    <source>
        <strain evidence="5">BYM</strain>
        <tissue evidence="5">Leaf</tissue>
    </source>
</reference>
<evidence type="ECO:0000259" key="4">
    <source>
        <dbReference type="SMART" id="SM00382"/>
    </source>
</evidence>
<dbReference type="InterPro" id="IPR027417">
    <property type="entry name" value="P-loop_NTPase"/>
</dbReference>
<sequence>MELLGLLALSLGIHLLDLPEKAEKVRAIWRFIGEFPEWLNYHKQLDEKVKTLNRKKDNLSALEEDVKTGLEHAELKPGKKRKREVEIWFRDVQSKKNDVLSVERQIGEGRLLLRPWLERRVEKTIQEVDELCDRGKFPEGLILDAHVTSREPFPTSLLVGDISTTIIRRVSQWLVGDEVSIIGIHGDKGVGKSEILMHIHNRILESSEHVYWVTVSQYPNIRDLQDAIAKEVGIDSLNEEDTRRRAATLFKALKRRGKSVLFLDDIPNPLKLDEIGIPDQASACKLVLTARSPRVCRMMGRQTIEVTPLSDEEAVDLFKQKVHHRNDPVPASEEIIKRIVKQCKGLPRLIIDAAERMRGVHDRNQWNDAANEAIESRGDLID</sequence>
<keyword evidence="1" id="KW-0547">Nucleotide-binding</keyword>
<evidence type="ECO:0000256" key="3">
    <source>
        <dbReference type="ARBA" id="ARBA00022840"/>
    </source>
</evidence>
<name>A0A8K0HIW5_9ROSA</name>
<keyword evidence="2" id="KW-0611">Plant defense</keyword>
<dbReference type="InterPro" id="IPR050905">
    <property type="entry name" value="Plant_NBS-LRR"/>
</dbReference>
<gene>
    <name evidence="5" type="ORF">FNV43_RR04073</name>
</gene>
<dbReference type="Gene3D" id="3.40.50.300">
    <property type="entry name" value="P-loop containing nucleotide triphosphate hydrolases"/>
    <property type="match status" value="1"/>
</dbReference>
<dbReference type="PANTHER" id="PTHR33463:SF187">
    <property type="entry name" value="AND NB-ARC DOMAIN DISEASE RESISTANCE PROTEIN, PUTATIVE-RELATED"/>
    <property type="match status" value="1"/>
</dbReference>
<comment type="caution">
    <text evidence="5">The sequence shown here is derived from an EMBL/GenBank/DDBJ whole genome shotgun (WGS) entry which is preliminary data.</text>
</comment>
<evidence type="ECO:0000256" key="2">
    <source>
        <dbReference type="ARBA" id="ARBA00022821"/>
    </source>
</evidence>
<dbReference type="Gene3D" id="1.10.8.430">
    <property type="entry name" value="Helical domain of apoptotic protease-activating factors"/>
    <property type="match status" value="1"/>
</dbReference>
<dbReference type="GO" id="GO:0006952">
    <property type="term" value="P:defense response"/>
    <property type="evidence" value="ECO:0007669"/>
    <property type="project" value="UniProtKB-KW"/>
</dbReference>
<protein>
    <recommendedName>
        <fullName evidence="4">AAA+ ATPase domain-containing protein</fullName>
    </recommendedName>
</protein>
<dbReference type="GO" id="GO:0005524">
    <property type="term" value="F:ATP binding"/>
    <property type="evidence" value="ECO:0007669"/>
    <property type="project" value="UniProtKB-KW"/>
</dbReference>
<dbReference type="InterPro" id="IPR042197">
    <property type="entry name" value="Apaf_helical"/>
</dbReference>
<dbReference type="InterPro" id="IPR002182">
    <property type="entry name" value="NB-ARC"/>
</dbReference>
<organism evidence="5 6">
    <name type="scientific">Rhamnella rubrinervis</name>
    <dbReference type="NCBI Taxonomy" id="2594499"/>
    <lineage>
        <taxon>Eukaryota</taxon>
        <taxon>Viridiplantae</taxon>
        <taxon>Streptophyta</taxon>
        <taxon>Embryophyta</taxon>
        <taxon>Tracheophyta</taxon>
        <taxon>Spermatophyta</taxon>
        <taxon>Magnoliopsida</taxon>
        <taxon>eudicotyledons</taxon>
        <taxon>Gunneridae</taxon>
        <taxon>Pentapetalae</taxon>
        <taxon>rosids</taxon>
        <taxon>fabids</taxon>
        <taxon>Rosales</taxon>
        <taxon>Rhamnaceae</taxon>
        <taxon>rhamnoid group</taxon>
        <taxon>Rhamneae</taxon>
        <taxon>Rhamnella</taxon>
    </lineage>
</organism>